<sequence length="141" mass="16423">MNIDFLQRAIENDDNLNIINTNIKEIKDKKNSILQELGLKRDDLKSFHKKLNGYMYVDTINDLKYGRNIRWINLKQLDPIKITNGALLCDIKITSNGCSLVLKSFNTNFITLNFNEIIVFQKISDEEKIILKAVDYLDKQN</sequence>
<organism evidence="1">
    <name type="scientific">viral metagenome</name>
    <dbReference type="NCBI Taxonomy" id="1070528"/>
    <lineage>
        <taxon>unclassified sequences</taxon>
        <taxon>metagenomes</taxon>
        <taxon>organismal metagenomes</taxon>
    </lineage>
</organism>
<proteinExistence type="predicted"/>
<evidence type="ECO:0000313" key="1">
    <source>
        <dbReference type="EMBL" id="QHT20926.1"/>
    </source>
</evidence>
<reference evidence="1" key="1">
    <citation type="journal article" date="2020" name="Nature">
        <title>Giant virus diversity and host interactions through global metagenomics.</title>
        <authorList>
            <person name="Schulz F."/>
            <person name="Roux S."/>
            <person name="Paez-Espino D."/>
            <person name="Jungbluth S."/>
            <person name="Walsh D.A."/>
            <person name="Denef V.J."/>
            <person name="McMahon K.D."/>
            <person name="Konstantinidis K.T."/>
            <person name="Eloe-Fadrosh E.A."/>
            <person name="Kyrpides N.C."/>
            <person name="Woyke T."/>
        </authorList>
    </citation>
    <scope>NUCLEOTIDE SEQUENCE</scope>
    <source>
        <strain evidence="1">GVMAG-M-3300023174-75</strain>
    </source>
</reference>
<dbReference type="EMBL" id="MN739684">
    <property type="protein sequence ID" value="QHT20926.1"/>
    <property type="molecule type" value="Genomic_DNA"/>
</dbReference>
<accession>A0A6C0DVE7</accession>
<protein>
    <submittedName>
        <fullName evidence="1">Uncharacterized protein</fullName>
    </submittedName>
</protein>
<dbReference type="AlphaFoldDB" id="A0A6C0DVE7"/>
<name>A0A6C0DVE7_9ZZZZ</name>